<dbReference type="GO" id="GO:0016887">
    <property type="term" value="F:ATP hydrolysis activity"/>
    <property type="evidence" value="ECO:0007669"/>
    <property type="project" value="InterPro"/>
</dbReference>
<dbReference type="InterPro" id="IPR050093">
    <property type="entry name" value="ABC_SmlMolc_Importer"/>
</dbReference>
<keyword evidence="1" id="KW-0813">Transport</keyword>
<organism evidence="5 6">
    <name type="scientific">Parasporobacterium paucivorans DSM 15970</name>
    <dbReference type="NCBI Taxonomy" id="1122934"/>
    <lineage>
        <taxon>Bacteria</taxon>
        <taxon>Bacillati</taxon>
        <taxon>Bacillota</taxon>
        <taxon>Clostridia</taxon>
        <taxon>Lachnospirales</taxon>
        <taxon>Lachnospiraceae</taxon>
        <taxon>Parasporobacterium</taxon>
    </lineage>
</organism>
<dbReference type="InterPro" id="IPR027417">
    <property type="entry name" value="P-loop_NTPase"/>
</dbReference>
<keyword evidence="2" id="KW-0547">Nucleotide-binding</keyword>
<sequence>METAVAVKDFTLRRGSFLLKSINLTVRKNEILAIIGKTGAGKTMLLEAISGAYGEKKGRIFVSGTDVLSVPVEKRGIGFVYQDYGLFPHMTVYQNISYGLRMRKTPKESIKEKVEHIAQLLSIQHILNCWPATLSGGECQRTALARSLIVNPRLLLLDEPFSALDPVTRDKMHELLLDIHQKFNCTIIFVSHDFKEAASLAERVGVMIDGELIEVRNCKDLFLPYEDERANEFLGINQKERRVE</sequence>
<dbReference type="PANTHER" id="PTHR42781">
    <property type="entry name" value="SPERMIDINE/PUTRESCINE IMPORT ATP-BINDING PROTEIN POTA"/>
    <property type="match status" value="1"/>
</dbReference>
<keyword evidence="6" id="KW-1185">Reference proteome</keyword>
<accession>A0A1M6I5I8</accession>
<reference evidence="5 6" key="1">
    <citation type="submission" date="2016-11" db="EMBL/GenBank/DDBJ databases">
        <authorList>
            <person name="Jaros S."/>
            <person name="Januszkiewicz K."/>
            <person name="Wedrychowicz H."/>
        </authorList>
    </citation>
    <scope>NUCLEOTIDE SEQUENCE [LARGE SCALE GENOMIC DNA]</scope>
    <source>
        <strain evidence="5 6">DSM 15970</strain>
    </source>
</reference>
<dbReference type="RefSeq" id="WP_073993978.1">
    <property type="nucleotide sequence ID" value="NZ_FQYT01000017.1"/>
</dbReference>
<dbReference type="Gene3D" id="3.40.50.300">
    <property type="entry name" value="P-loop containing nucleotide triphosphate hydrolases"/>
    <property type="match status" value="1"/>
</dbReference>
<dbReference type="STRING" id="1122934.SAMN02745691_01684"/>
<dbReference type="PROSITE" id="PS50893">
    <property type="entry name" value="ABC_TRANSPORTER_2"/>
    <property type="match status" value="1"/>
</dbReference>
<proteinExistence type="predicted"/>
<evidence type="ECO:0000313" key="6">
    <source>
        <dbReference type="Proteomes" id="UP000184342"/>
    </source>
</evidence>
<dbReference type="SMART" id="SM00382">
    <property type="entry name" value="AAA"/>
    <property type="match status" value="1"/>
</dbReference>
<protein>
    <submittedName>
        <fullName evidence="5">Molybdate transport system ATP-binding protein</fullName>
    </submittedName>
</protein>
<dbReference type="AlphaFoldDB" id="A0A1M6I5I8"/>
<dbReference type="InterPro" id="IPR003593">
    <property type="entry name" value="AAA+_ATPase"/>
</dbReference>
<name>A0A1M6I5I8_9FIRM</name>
<dbReference type="GO" id="GO:0005524">
    <property type="term" value="F:ATP binding"/>
    <property type="evidence" value="ECO:0007669"/>
    <property type="project" value="UniProtKB-KW"/>
</dbReference>
<dbReference type="PANTHER" id="PTHR42781:SF7">
    <property type="entry name" value="MOLYBDENUM ABC TRANSPORTER, ATP-BINDING PROTEIN"/>
    <property type="match status" value="1"/>
</dbReference>
<dbReference type="Pfam" id="PF00005">
    <property type="entry name" value="ABC_tran"/>
    <property type="match status" value="1"/>
</dbReference>
<gene>
    <name evidence="5" type="ORF">SAMN02745691_01684</name>
</gene>
<evidence type="ECO:0000259" key="4">
    <source>
        <dbReference type="PROSITE" id="PS50893"/>
    </source>
</evidence>
<dbReference type="SUPFAM" id="SSF52540">
    <property type="entry name" value="P-loop containing nucleoside triphosphate hydrolases"/>
    <property type="match status" value="1"/>
</dbReference>
<dbReference type="OrthoDB" id="9802264at2"/>
<dbReference type="EMBL" id="FQYT01000017">
    <property type="protein sequence ID" value="SHJ29698.1"/>
    <property type="molecule type" value="Genomic_DNA"/>
</dbReference>
<keyword evidence="3 5" id="KW-0067">ATP-binding</keyword>
<evidence type="ECO:0000256" key="2">
    <source>
        <dbReference type="ARBA" id="ARBA00022741"/>
    </source>
</evidence>
<evidence type="ECO:0000313" key="5">
    <source>
        <dbReference type="EMBL" id="SHJ29698.1"/>
    </source>
</evidence>
<evidence type="ECO:0000256" key="1">
    <source>
        <dbReference type="ARBA" id="ARBA00022448"/>
    </source>
</evidence>
<dbReference type="InterPro" id="IPR003439">
    <property type="entry name" value="ABC_transporter-like_ATP-bd"/>
</dbReference>
<evidence type="ECO:0000256" key="3">
    <source>
        <dbReference type="ARBA" id="ARBA00022840"/>
    </source>
</evidence>
<feature type="domain" description="ABC transporter" evidence="4">
    <location>
        <begin position="1"/>
        <end position="234"/>
    </location>
</feature>
<dbReference type="Proteomes" id="UP000184342">
    <property type="component" value="Unassembled WGS sequence"/>
</dbReference>